<feature type="non-terminal residue" evidence="2">
    <location>
        <position position="1"/>
    </location>
</feature>
<feature type="region of interest" description="Disordered" evidence="1">
    <location>
        <begin position="74"/>
        <end position="114"/>
    </location>
</feature>
<proteinExistence type="predicted"/>
<reference evidence="2" key="1">
    <citation type="submission" date="2015-12" db="EMBL/GenBank/DDBJ databases">
        <title>De novo transcriptome assembly of four potential Pierce s Disease insect vectors from Arizona vineyards.</title>
        <authorList>
            <person name="Tassone E.E."/>
        </authorList>
    </citation>
    <scope>NUCLEOTIDE SEQUENCE</scope>
</reference>
<organism evidence="2">
    <name type="scientific">Clastoptera arizonana</name>
    <name type="common">Arizona spittle bug</name>
    <dbReference type="NCBI Taxonomy" id="38151"/>
    <lineage>
        <taxon>Eukaryota</taxon>
        <taxon>Metazoa</taxon>
        <taxon>Ecdysozoa</taxon>
        <taxon>Arthropoda</taxon>
        <taxon>Hexapoda</taxon>
        <taxon>Insecta</taxon>
        <taxon>Pterygota</taxon>
        <taxon>Neoptera</taxon>
        <taxon>Paraneoptera</taxon>
        <taxon>Hemiptera</taxon>
        <taxon>Auchenorrhyncha</taxon>
        <taxon>Cercopoidea</taxon>
        <taxon>Clastopteridae</taxon>
        <taxon>Clastoptera</taxon>
    </lineage>
</organism>
<gene>
    <name evidence="2" type="ORF">g.5508</name>
</gene>
<feature type="region of interest" description="Disordered" evidence="1">
    <location>
        <begin position="171"/>
        <end position="201"/>
    </location>
</feature>
<feature type="non-terminal residue" evidence="2">
    <location>
        <position position="201"/>
    </location>
</feature>
<accession>A0A1B6DFZ7</accession>
<feature type="compositionally biased region" description="Basic and acidic residues" evidence="1">
    <location>
        <begin position="93"/>
        <end position="114"/>
    </location>
</feature>
<feature type="region of interest" description="Disordered" evidence="1">
    <location>
        <begin position="132"/>
        <end position="151"/>
    </location>
</feature>
<sequence>YMPPERPIKPKQDCNEMDKRQELCPKTKAICSENKIETPSLEKEEDNKNSKEDDCKKPVIISCIPLSKGKNMKEEINQDCDPIKPQNDSLNPQKKDVYMPPERPIKPKQDCNEMDKRQELCPKTKAICSENKIETPSLEKEEDNKNSKEDDCKKPVIISCIPLSKGKNMKEEINQDCDPIKPQNDSLNPQKKDVYMPPERP</sequence>
<evidence type="ECO:0000313" key="2">
    <source>
        <dbReference type="EMBL" id="JAS24566.1"/>
    </source>
</evidence>
<dbReference type="AlphaFoldDB" id="A0A1B6DFZ7"/>
<feature type="compositionally biased region" description="Basic and acidic residues" evidence="1">
    <location>
        <begin position="190"/>
        <end position="201"/>
    </location>
</feature>
<feature type="region of interest" description="Disordered" evidence="1">
    <location>
        <begin position="35"/>
        <end position="54"/>
    </location>
</feature>
<protein>
    <submittedName>
        <fullName evidence="2">Uncharacterized protein</fullName>
    </submittedName>
</protein>
<name>A0A1B6DFZ7_9HEMI</name>
<dbReference type="EMBL" id="GEDC01012732">
    <property type="protein sequence ID" value="JAS24566.1"/>
    <property type="molecule type" value="Transcribed_RNA"/>
</dbReference>
<evidence type="ECO:0000256" key="1">
    <source>
        <dbReference type="SAM" id="MobiDB-lite"/>
    </source>
</evidence>